<protein>
    <submittedName>
        <fullName evidence="1">Unannotated protein</fullName>
    </submittedName>
</protein>
<accession>A0A6J6KDK8</accession>
<dbReference type="AlphaFoldDB" id="A0A6J6KDK8"/>
<name>A0A6J6KDK8_9ZZZZ</name>
<dbReference type="EMBL" id="CAEZWA010000106">
    <property type="protein sequence ID" value="CAB4646314.1"/>
    <property type="molecule type" value="Genomic_DNA"/>
</dbReference>
<reference evidence="1" key="1">
    <citation type="submission" date="2020-05" db="EMBL/GenBank/DDBJ databases">
        <authorList>
            <person name="Chiriac C."/>
            <person name="Salcher M."/>
            <person name="Ghai R."/>
            <person name="Kavagutti S V."/>
        </authorList>
    </citation>
    <scope>NUCLEOTIDE SEQUENCE</scope>
</reference>
<evidence type="ECO:0000313" key="1">
    <source>
        <dbReference type="EMBL" id="CAB4646314.1"/>
    </source>
</evidence>
<sequence>MSLVLAPTGLAADFDLAADFATGFSVLDLAAALAAGFDAVPLPLVFTATLLVGLETDLAAGFAGDFLVEAAVAFEVVFAAGFAELFTAVDLVATDLAAEVFEEEMAFASLGLEDFDSVFEGAEPAKRLESKPLRFLPAFAPIEPFANLYLSPPPLNRFSDDSGITKTHVKFLFSKNQDWVFYKHSPESG</sequence>
<proteinExistence type="predicted"/>
<organism evidence="1">
    <name type="scientific">freshwater metagenome</name>
    <dbReference type="NCBI Taxonomy" id="449393"/>
    <lineage>
        <taxon>unclassified sequences</taxon>
        <taxon>metagenomes</taxon>
        <taxon>ecological metagenomes</taxon>
    </lineage>
</organism>
<gene>
    <name evidence="1" type="ORF">UFOPK2165_00644</name>
</gene>